<sequence length="523" mass="53811">MNTPAARPHRWPLAADAQYLGPHDDTAPIDVTVVLRRKGIRPAPAAWPHPPAARREDFGTHWGADAADAESVRGFARTHGLQETGCELHRRVMHLRGAPQALQQAFGVQLGRYQVSAGGPVMLGCHGKPQLPADVAPAVIAVLGLDKRPVARPHFRRAMAAASTSYTPIQVGQLYDFPANTDGSGQTLAVIELGGGFTQADFTQYLQGLGINHPPTVTQVSVAGGTSQTGSDADGEVMLDVEIIGALAPGAAIALYFAPNTDQGFYEAISQAAHDTTNHPSIISISWGGPEDSWSAPSLAAMQSALEDAVALGVTVTVACGDSGFTDGESDGKPHVDFPASSPYVLACGGTKLTTNGSAIKSETVWNELAGNEGATGGGVSAQFARPSWQSSSKVPKGAKGFAGRGVPDVAGDADPTTGYQVRVDGQDQVIGGTSAVAPLWAALLARCSQTLGHSLGDPHEALYSIPATAFHDITKGNDGLFKAAKGWDACTGRGSPKGQALLNALSSMTSGSVGAPATTAPP</sequence>
<keyword evidence="4 7" id="KW-0720">Serine protease</keyword>
<dbReference type="CDD" id="cd04056">
    <property type="entry name" value="Peptidases_S53"/>
    <property type="match status" value="1"/>
</dbReference>
<evidence type="ECO:0000313" key="9">
    <source>
        <dbReference type="EMBL" id="TCI07274.1"/>
    </source>
</evidence>
<dbReference type="Proteomes" id="UP000291822">
    <property type="component" value="Unassembled WGS sequence"/>
</dbReference>
<feature type="binding site" evidence="7">
    <location>
        <position position="473"/>
    </location>
    <ligand>
        <name>Ca(2+)</name>
        <dbReference type="ChEBI" id="CHEBI:29108"/>
    </ligand>
</feature>
<dbReference type="AlphaFoldDB" id="A0A4R0YGC3"/>
<keyword evidence="3 7" id="KW-0378">Hydrolase</keyword>
<evidence type="ECO:0000313" key="10">
    <source>
        <dbReference type="Proteomes" id="UP000291822"/>
    </source>
</evidence>
<gene>
    <name evidence="9" type="ORF">EZM97_32260</name>
</gene>
<dbReference type="InterPro" id="IPR015366">
    <property type="entry name" value="S53_propep"/>
</dbReference>
<accession>A0A4R0YGC3</accession>
<name>A0A4R0YGC3_9GAMM</name>
<evidence type="ECO:0000256" key="6">
    <source>
        <dbReference type="ARBA" id="ARBA00023145"/>
    </source>
</evidence>
<keyword evidence="1 7" id="KW-0645">Protease</keyword>
<feature type="binding site" evidence="7">
    <location>
        <position position="474"/>
    </location>
    <ligand>
        <name>Ca(2+)</name>
        <dbReference type="ChEBI" id="CHEBI:29108"/>
    </ligand>
</feature>
<dbReference type="SUPFAM" id="SSF52743">
    <property type="entry name" value="Subtilisin-like"/>
    <property type="match status" value="1"/>
</dbReference>
<reference evidence="9 10" key="1">
    <citation type="submission" date="2019-02" db="EMBL/GenBank/DDBJ databases">
        <title>Dyella amyloliquefaciens sp. nov., isolated from forest soil.</title>
        <authorList>
            <person name="Gao Z.-H."/>
            <person name="Qiu L.-H."/>
        </authorList>
    </citation>
    <scope>NUCLEOTIDE SEQUENCE [LARGE SCALE GENOMIC DNA]</scope>
    <source>
        <strain evidence="9 10">KACC 12747</strain>
    </source>
</reference>
<dbReference type="Gene3D" id="3.40.50.200">
    <property type="entry name" value="Peptidase S8/S53 domain"/>
    <property type="match status" value="1"/>
</dbReference>
<proteinExistence type="predicted"/>
<dbReference type="GO" id="GO:0008240">
    <property type="term" value="F:tripeptidyl-peptidase activity"/>
    <property type="evidence" value="ECO:0007669"/>
    <property type="project" value="TreeGrafter"/>
</dbReference>
<feature type="active site" description="Charge relay system" evidence="7">
    <location>
        <position position="435"/>
    </location>
</feature>
<feature type="binding site" evidence="7">
    <location>
        <position position="487"/>
    </location>
    <ligand>
        <name>Ca(2+)</name>
        <dbReference type="ChEBI" id="CHEBI:29108"/>
    </ligand>
</feature>
<dbReference type="EMBL" id="SJTG01000005">
    <property type="protein sequence ID" value="TCI07274.1"/>
    <property type="molecule type" value="Genomic_DNA"/>
</dbReference>
<feature type="active site" description="Charge relay system" evidence="7">
    <location>
        <position position="240"/>
    </location>
</feature>
<dbReference type="Pfam" id="PF09286">
    <property type="entry name" value="Pro-kuma_activ"/>
    <property type="match status" value="1"/>
</dbReference>
<dbReference type="Pfam" id="PF00082">
    <property type="entry name" value="Peptidase_S8"/>
    <property type="match status" value="1"/>
</dbReference>
<comment type="caution">
    <text evidence="9">The sequence shown here is derived from an EMBL/GenBank/DDBJ whole genome shotgun (WGS) entry which is preliminary data.</text>
</comment>
<dbReference type="GO" id="GO:0006508">
    <property type="term" value="P:proteolysis"/>
    <property type="evidence" value="ECO:0007669"/>
    <property type="project" value="UniProtKB-KW"/>
</dbReference>
<dbReference type="PANTHER" id="PTHR14218:SF15">
    <property type="entry name" value="TRIPEPTIDYL-PEPTIDASE 1"/>
    <property type="match status" value="1"/>
</dbReference>
<evidence type="ECO:0000256" key="2">
    <source>
        <dbReference type="ARBA" id="ARBA00022723"/>
    </source>
</evidence>
<keyword evidence="2 7" id="KW-0479">Metal-binding</keyword>
<protein>
    <submittedName>
        <fullName evidence="9">Peptidase S53</fullName>
    </submittedName>
</protein>
<dbReference type="SMART" id="SM00944">
    <property type="entry name" value="Pro-kuma_activ"/>
    <property type="match status" value="1"/>
</dbReference>
<evidence type="ECO:0000256" key="3">
    <source>
        <dbReference type="ARBA" id="ARBA00022801"/>
    </source>
</evidence>
<dbReference type="InterPro" id="IPR000209">
    <property type="entry name" value="Peptidase_S8/S53_dom"/>
</dbReference>
<evidence type="ECO:0000256" key="7">
    <source>
        <dbReference type="PROSITE-ProRule" id="PRU01032"/>
    </source>
</evidence>
<evidence type="ECO:0000256" key="1">
    <source>
        <dbReference type="ARBA" id="ARBA00022670"/>
    </source>
</evidence>
<dbReference type="GO" id="GO:0046872">
    <property type="term" value="F:metal ion binding"/>
    <property type="evidence" value="ECO:0007669"/>
    <property type="project" value="UniProtKB-UniRule"/>
</dbReference>
<feature type="active site" description="Charge relay system" evidence="7">
    <location>
        <position position="236"/>
    </location>
</feature>
<keyword evidence="10" id="KW-1185">Reference proteome</keyword>
<dbReference type="InterPro" id="IPR036852">
    <property type="entry name" value="Peptidase_S8/S53_dom_sf"/>
</dbReference>
<dbReference type="GO" id="GO:0004252">
    <property type="term" value="F:serine-type endopeptidase activity"/>
    <property type="evidence" value="ECO:0007669"/>
    <property type="project" value="UniProtKB-UniRule"/>
</dbReference>
<comment type="cofactor">
    <cofactor evidence="7">
        <name>Ca(2+)</name>
        <dbReference type="ChEBI" id="CHEBI:29108"/>
    </cofactor>
    <text evidence="7">Binds 1 Ca(2+) ion per subunit.</text>
</comment>
<organism evidence="9 10">
    <name type="scientific">Dyella soli</name>
    <dbReference type="NCBI Taxonomy" id="522319"/>
    <lineage>
        <taxon>Bacteria</taxon>
        <taxon>Pseudomonadati</taxon>
        <taxon>Pseudomonadota</taxon>
        <taxon>Gammaproteobacteria</taxon>
        <taxon>Lysobacterales</taxon>
        <taxon>Rhodanobacteraceae</taxon>
        <taxon>Dyella</taxon>
    </lineage>
</organism>
<feature type="binding site" evidence="7">
    <location>
        <position position="489"/>
    </location>
    <ligand>
        <name>Ca(2+)</name>
        <dbReference type="ChEBI" id="CHEBI:29108"/>
    </ligand>
</feature>
<dbReference type="InterPro" id="IPR050819">
    <property type="entry name" value="Tripeptidyl-peptidase_I"/>
</dbReference>
<dbReference type="RefSeq" id="WP_131412524.1">
    <property type="nucleotide sequence ID" value="NZ_SJTG01000005.1"/>
</dbReference>
<dbReference type="SUPFAM" id="SSF54897">
    <property type="entry name" value="Protease propeptides/inhibitors"/>
    <property type="match status" value="1"/>
</dbReference>
<evidence type="ECO:0000256" key="5">
    <source>
        <dbReference type="ARBA" id="ARBA00022837"/>
    </source>
</evidence>
<keyword evidence="5 7" id="KW-0106">Calcium</keyword>
<feature type="domain" description="Peptidase S53" evidence="8">
    <location>
        <begin position="165"/>
        <end position="509"/>
    </location>
</feature>
<dbReference type="InterPro" id="IPR030400">
    <property type="entry name" value="Sedolisin_dom"/>
</dbReference>
<evidence type="ECO:0000259" key="8">
    <source>
        <dbReference type="PROSITE" id="PS51695"/>
    </source>
</evidence>
<keyword evidence="6" id="KW-0865">Zymogen</keyword>
<dbReference type="PROSITE" id="PS51695">
    <property type="entry name" value="SEDOLISIN"/>
    <property type="match status" value="1"/>
</dbReference>
<evidence type="ECO:0000256" key="4">
    <source>
        <dbReference type="ARBA" id="ARBA00022825"/>
    </source>
</evidence>
<dbReference type="PANTHER" id="PTHR14218">
    <property type="entry name" value="PROTEASE S8 TRIPEPTIDYL PEPTIDASE I CLN2"/>
    <property type="match status" value="1"/>
</dbReference>